<dbReference type="GO" id="GO:0140662">
    <property type="term" value="F:ATP-dependent protein folding chaperone"/>
    <property type="evidence" value="ECO:0007669"/>
    <property type="project" value="InterPro"/>
</dbReference>
<protein>
    <submittedName>
        <fullName evidence="4">Uncharacterized protein</fullName>
    </submittedName>
</protein>
<accession>A0A8J2LQM3</accession>
<evidence type="ECO:0000256" key="2">
    <source>
        <dbReference type="ARBA" id="ARBA00022741"/>
    </source>
</evidence>
<dbReference type="Pfam" id="PF00012">
    <property type="entry name" value="HSP70"/>
    <property type="match status" value="1"/>
</dbReference>
<evidence type="ECO:0000256" key="3">
    <source>
        <dbReference type="ARBA" id="ARBA00022840"/>
    </source>
</evidence>
<evidence type="ECO:0000313" key="5">
    <source>
        <dbReference type="Proteomes" id="UP000708208"/>
    </source>
</evidence>
<proteinExistence type="inferred from homology"/>
<dbReference type="Proteomes" id="UP000708208">
    <property type="component" value="Unassembled WGS sequence"/>
</dbReference>
<comment type="caution">
    <text evidence="4">The sequence shown here is derived from an EMBL/GenBank/DDBJ whole genome shotgun (WGS) entry which is preliminary data.</text>
</comment>
<sequence length="103" mass="11815">MTKTYVTRYENQTAMNFPIYEGEEKNVKNNHLLGEIMMKNIQPAKAGVGRCDLLMRVDANGIFKVEATMQDDQANHEAIEISLTQNQPKYDVDELITEFAEIF</sequence>
<keyword evidence="2" id="KW-0547">Nucleotide-binding</keyword>
<gene>
    <name evidence="4" type="ORF">AFUS01_LOCUS46233</name>
</gene>
<dbReference type="GO" id="GO:0005524">
    <property type="term" value="F:ATP binding"/>
    <property type="evidence" value="ECO:0007669"/>
    <property type="project" value="UniProtKB-KW"/>
</dbReference>
<evidence type="ECO:0000256" key="1">
    <source>
        <dbReference type="ARBA" id="ARBA00007381"/>
    </source>
</evidence>
<keyword evidence="5" id="KW-1185">Reference proteome</keyword>
<keyword evidence="3" id="KW-0067">ATP-binding</keyword>
<dbReference type="PANTHER" id="PTHR19375">
    <property type="entry name" value="HEAT SHOCK PROTEIN 70KDA"/>
    <property type="match status" value="1"/>
</dbReference>
<name>A0A8J2LQM3_9HEXA</name>
<dbReference type="OrthoDB" id="2401965at2759"/>
<comment type="similarity">
    <text evidence="1">Belongs to the heat shock protein 70 family.</text>
</comment>
<organism evidence="4 5">
    <name type="scientific">Allacma fusca</name>
    <dbReference type="NCBI Taxonomy" id="39272"/>
    <lineage>
        <taxon>Eukaryota</taxon>
        <taxon>Metazoa</taxon>
        <taxon>Ecdysozoa</taxon>
        <taxon>Arthropoda</taxon>
        <taxon>Hexapoda</taxon>
        <taxon>Collembola</taxon>
        <taxon>Symphypleona</taxon>
        <taxon>Sminthuridae</taxon>
        <taxon>Allacma</taxon>
    </lineage>
</organism>
<dbReference type="InterPro" id="IPR013126">
    <property type="entry name" value="Hsp_70_fam"/>
</dbReference>
<dbReference type="EMBL" id="CAJVCH010571270">
    <property type="protein sequence ID" value="CAG7837064.1"/>
    <property type="molecule type" value="Genomic_DNA"/>
</dbReference>
<dbReference type="AlphaFoldDB" id="A0A8J2LQM3"/>
<reference evidence="4" key="1">
    <citation type="submission" date="2021-06" db="EMBL/GenBank/DDBJ databases">
        <authorList>
            <person name="Hodson N. C."/>
            <person name="Mongue J. A."/>
            <person name="Jaron S. K."/>
        </authorList>
    </citation>
    <scope>NUCLEOTIDE SEQUENCE</scope>
</reference>
<evidence type="ECO:0000313" key="4">
    <source>
        <dbReference type="EMBL" id="CAG7837064.1"/>
    </source>
</evidence>